<evidence type="ECO:0000256" key="3">
    <source>
        <dbReference type="ARBA" id="ARBA00022598"/>
    </source>
</evidence>
<comment type="catalytic activity">
    <reaction evidence="9">
        <text>an acyl phosphate + H2O = a carboxylate + phosphate + H(+)</text>
        <dbReference type="Rhea" id="RHEA:14965"/>
        <dbReference type="ChEBI" id="CHEBI:15377"/>
        <dbReference type="ChEBI" id="CHEBI:15378"/>
        <dbReference type="ChEBI" id="CHEBI:29067"/>
        <dbReference type="ChEBI" id="CHEBI:43474"/>
        <dbReference type="ChEBI" id="CHEBI:59918"/>
        <dbReference type="EC" id="3.6.1.7"/>
    </reaction>
</comment>
<dbReference type="Gene3D" id="3.30.110.120">
    <property type="match status" value="1"/>
</dbReference>
<dbReference type="InterPro" id="IPR006070">
    <property type="entry name" value="Sua5-like_dom"/>
</dbReference>
<accession>A0ABS7X0E1</accession>
<feature type="active site" evidence="9">
    <location>
        <position position="33"/>
    </location>
</feature>
<evidence type="ECO:0000256" key="1">
    <source>
        <dbReference type="ARBA" id="ARBA00004711"/>
    </source>
</evidence>
<dbReference type="InterPro" id="IPR004421">
    <property type="entry name" value="Carbamoyltransferase_HypF"/>
</dbReference>
<dbReference type="Pfam" id="PF00708">
    <property type="entry name" value="Acylphosphatase"/>
    <property type="match status" value="1"/>
</dbReference>
<feature type="active site" evidence="9">
    <location>
        <position position="51"/>
    </location>
</feature>
<dbReference type="Pfam" id="PF07503">
    <property type="entry name" value="zf-HYPF"/>
    <property type="match status" value="2"/>
</dbReference>
<keyword evidence="13" id="KW-1185">Reference proteome</keyword>
<dbReference type="Pfam" id="PF17788">
    <property type="entry name" value="HypF_C"/>
    <property type="match status" value="1"/>
</dbReference>
<dbReference type="EC" id="6.2.-.-" evidence="8"/>
<keyword evidence="3 12" id="KW-0436">Ligase</keyword>
<dbReference type="PIRSF" id="PIRSF006256">
    <property type="entry name" value="CMPcnvr_hdrg_mat"/>
    <property type="match status" value="1"/>
</dbReference>
<organism evidence="12 13">
    <name type="scientific">Modicisalibacter tunisiensis</name>
    <dbReference type="NCBI Taxonomy" id="390637"/>
    <lineage>
        <taxon>Bacteria</taxon>
        <taxon>Pseudomonadati</taxon>
        <taxon>Pseudomonadota</taxon>
        <taxon>Gammaproteobacteria</taxon>
        <taxon>Oceanospirillales</taxon>
        <taxon>Halomonadaceae</taxon>
        <taxon>Modicisalibacter</taxon>
    </lineage>
</organism>
<dbReference type="NCBIfam" id="TIGR00143">
    <property type="entry name" value="hypF"/>
    <property type="match status" value="1"/>
</dbReference>
<name>A0ABS7X0E1_9GAMM</name>
<keyword evidence="9" id="KW-0378">Hydrolase</keyword>
<dbReference type="PANTHER" id="PTHR42959">
    <property type="entry name" value="CARBAMOYLTRANSFERASE"/>
    <property type="match status" value="1"/>
</dbReference>
<evidence type="ECO:0000313" key="13">
    <source>
        <dbReference type="Proteomes" id="UP001319883"/>
    </source>
</evidence>
<feature type="domain" description="YrdC-like" evidence="11">
    <location>
        <begin position="215"/>
        <end position="399"/>
    </location>
</feature>
<evidence type="ECO:0000256" key="9">
    <source>
        <dbReference type="PROSITE-ProRule" id="PRU00520"/>
    </source>
</evidence>
<keyword evidence="6" id="KW-0862">Zinc</keyword>
<dbReference type="InterPro" id="IPR017968">
    <property type="entry name" value="Acylphosphatase_CS"/>
</dbReference>
<dbReference type="Gene3D" id="3.30.420.360">
    <property type="match status" value="1"/>
</dbReference>
<dbReference type="InterPro" id="IPR055128">
    <property type="entry name" value="HypF_C_2"/>
</dbReference>
<dbReference type="Pfam" id="PF01300">
    <property type="entry name" value="Sua5_yciO_yrdC"/>
    <property type="match status" value="1"/>
</dbReference>
<evidence type="ECO:0000259" key="10">
    <source>
        <dbReference type="PROSITE" id="PS51160"/>
    </source>
</evidence>
<comment type="similarity">
    <text evidence="2 8">Belongs to the carbamoyltransferase HypF family.</text>
</comment>
<dbReference type="Gene3D" id="3.90.870.50">
    <property type="match status" value="1"/>
</dbReference>
<dbReference type="EMBL" id="JAGXFD010000001">
    <property type="protein sequence ID" value="MBZ9568347.1"/>
    <property type="molecule type" value="Genomic_DNA"/>
</dbReference>
<evidence type="ECO:0000256" key="7">
    <source>
        <dbReference type="ARBA" id="ARBA00048220"/>
    </source>
</evidence>
<keyword evidence="5" id="KW-0863">Zinc-finger</keyword>
<proteinExistence type="inferred from homology"/>
<comment type="function">
    <text evidence="8">Involved in the maturation of [NiFe] hydrogenases. Along with HypE, it catalyzes the synthesis of the CN ligands of the active site iron of [NiFe]-hydrogenases. HypF functions as a carbamoyl transferase using carbamoylphosphate as a substrate and transferring the carboxamido moiety in an ATP-dependent reaction to the thiolate of the C-terminal cysteine of HypE yielding a protein-S-carboxamide.</text>
</comment>
<sequence>MKHDALPTDPAAMAAVARWRLTVRGTVQGVGFRPFVYREATARGLAGWVRNSPAGVIIEVEGDAAALAALRDAIRRTPPANARITALEVRDLAPRGAAGFRIATSEAGGPRSLQLLPDLATCERCLAELLDPNDRRYRYPFINCIDCGPRYSIIEDLPYDRSRTAMRHFPLCAACRAEYHDPANRRFHAEPNACPACGPRLALWEAAGAVLARDDDALVGAAQAIREGRIVAVKGLGGFHLVADARDVAAVARLRARKRRPDKPFAVMFPSLAAIQACCDVSPAAETLLLSAARPIVLLPYRGGPIAPAVAPGNPRLGALLPYTPLHHLLLRELGFPVVATSGNLGGEPIVTDETLALQRLSGLADAFLVHDRPIVRPLDDSLAQLVGGAPQLLRHARGHAPTSLPVAGVRAGLLAGGGHLKTSVALTRETDVVLGAHLGDLESAEACRAHAAALADLVRLLDATPRLAVGDDHPGYASRRTLERTGLPRVTVPHHLAHVAACLAEHGRAPPALGVAWDGTGLGPDGTIWGGEFLRVSGSGWRRIARLRPFPLPGGEAAVREPRRAALGLLYAAYGERALGMTDLTPLAAFAPGERTILGTLLARGVNAPPTSSMGRLFDACAALLGLQQRSSFEGQAAMRLEWAAGPGTPGAAYAFPLREAAEGAVAELDWRPALDALLADIRAGVDIGVIADAWHRGLAAAIVAAAEHAGERTVVLSGGCFQNTFLTEVAVAALRAGGFEPLWHRRIPPNDGGLALGQAVWAGWMEHAGESPCA</sequence>
<evidence type="ECO:0000256" key="2">
    <source>
        <dbReference type="ARBA" id="ARBA00008097"/>
    </source>
</evidence>
<dbReference type="InterPro" id="IPR011125">
    <property type="entry name" value="Znf_HypF"/>
</dbReference>
<dbReference type="PANTHER" id="PTHR42959:SF1">
    <property type="entry name" value="CARBAMOYLTRANSFERASE HYPF"/>
    <property type="match status" value="1"/>
</dbReference>
<dbReference type="SUPFAM" id="SSF55821">
    <property type="entry name" value="YrdC/RibB"/>
    <property type="match status" value="1"/>
</dbReference>
<evidence type="ECO:0000256" key="5">
    <source>
        <dbReference type="ARBA" id="ARBA00022771"/>
    </source>
</evidence>
<evidence type="ECO:0000313" key="12">
    <source>
        <dbReference type="EMBL" id="MBZ9568347.1"/>
    </source>
</evidence>
<comment type="caution">
    <text evidence="12">The sequence shown here is derived from an EMBL/GenBank/DDBJ whole genome shotgun (WGS) entry which is preliminary data.</text>
</comment>
<dbReference type="GO" id="GO:0016874">
    <property type="term" value="F:ligase activity"/>
    <property type="evidence" value="ECO:0007669"/>
    <property type="project" value="UniProtKB-KW"/>
</dbReference>
<evidence type="ECO:0000256" key="6">
    <source>
        <dbReference type="ARBA" id="ARBA00022833"/>
    </source>
</evidence>
<evidence type="ECO:0000256" key="8">
    <source>
        <dbReference type="PIRNR" id="PIRNR006256"/>
    </source>
</evidence>
<evidence type="ECO:0000256" key="4">
    <source>
        <dbReference type="ARBA" id="ARBA00022723"/>
    </source>
</evidence>
<evidence type="ECO:0000259" key="11">
    <source>
        <dbReference type="PROSITE" id="PS51163"/>
    </source>
</evidence>
<dbReference type="PROSITE" id="PS00150">
    <property type="entry name" value="ACYLPHOSPHATASE_1"/>
    <property type="match status" value="1"/>
</dbReference>
<dbReference type="PROSITE" id="PS51160">
    <property type="entry name" value="ACYLPHOSPHATASE_3"/>
    <property type="match status" value="1"/>
</dbReference>
<dbReference type="SUPFAM" id="SSF54975">
    <property type="entry name" value="Acylphosphatase/BLUF domain-like"/>
    <property type="match status" value="1"/>
</dbReference>
<dbReference type="InterPro" id="IPR041440">
    <property type="entry name" value="HypF_C"/>
</dbReference>
<dbReference type="Pfam" id="PF22521">
    <property type="entry name" value="HypF_C_2"/>
    <property type="match status" value="1"/>
</dbReference>
<dbReference type="RefSeq" id="WP_224421059.1">
    <property type="nucleotide sequence ID" value="NZ_JAGXFD010000001.1"/>
</dbReference>
<dbReference type="Proteomes" id="UP001319883">
    <property type="component" value="Unassembled WGS sequence"/>
</dbReference>
<dbReference type="InterPro" id="IPR051060">
    <property type="entry name" value="Carbamoyltrans_HypF-like"/>
</dbReference>
<gene>
    <name evidence="12" type="primary">hypF</name>
    <name evidence="12" type="ORF">KGQ91_11775</name>
</gene>
<protein>
    <recommendedName>
        <fullName evidence="8">Carbamoyltransferase HypF</fullName>
        <ecNumber evidence="8">6.2.-.-</ecNumber>
    </recommendedName>
</protein>
<dbReference type="InterPro" id="IPR017945">
    <property type="entry name" value="DHBP_synth_RibB-like_a/b_dom"/>
</dbReference>
<dbReference type="Gene3D" id="3.30.420.40">
    <property type="match status" value="1"/>
</dbReference>
<dbReference type="InterPro" id="IPR001792">
    <property type="entry name" value="Acylphosphatase-like_dom"/>
</dbReference>
<comment type="pathway">
    <text evidence="1 8">Protein modification; [NiFe] hydrogenase maturation.</text>
</comment>
<keyword evidence="4" id="KW-0479">Metal-binding</keyword>
<feature type="domain" description="Acylphosphatase-like" evidence="10">
    <location>
        <begin position="18"/>
        <end position="104"/>
    </location>
</feature>
<comment type="catalytic activity">
    <reaction evidence="7 8">
        <text>C-terminal L-cysteinyl-[HypE protein] + carbamoyl phosphate + ATP + H2O = C-terminal S-carboxamide-L-cysteinyl-[HypE protein] + AMP + phosphate + diphosphate + H(+)</text>
        <dbReference type="Rhea" id="RHEA:55636"/>
        <dbReference type="Rhea" id="RHEA-COMP:14247"/>
        <dbReference type="Rhea" id="RHEA-COMP:14392"/>
        <dbReference type="ChEBI" id="CHEBI:15377"/>
        <dbReference type="ChEBI" id="CHEBI:15378"/>
        <dbReference type="ChEBI" id="CHEBI:30616"/>
        <dbReference type="ChEBI" id="CHEBI:33019"/>
        <dbReference type="ChEBI" id="CHEBI:43474"/>
        <dbReference type="ChEBI" id="CHEBI:58228"/>
        <dbReference type="ChEBI" id="CHEBI:76913"/>
        <dbReference type="ChEBI" id="CHEBI:139126"/>
        <dbReference type="ChEBI" id="CHEBI:456215"/>
    </reaction>
</comment>
<dbReference type="PROSITE" id="PS51163">
    <property type="entry name" value="YRDC"/>
    <property type="match status" value="1"/>
</dbReference>
<reference evidence="12 13" key="1">
    <citation type="submission" date="2021-05" db="EMBL/GenBank/DDBJ databases">
        <title>Petroleum and Energy Research Collection (APPE): ex situ preservation of microbial diversity associated with the oil industry and exploitation of its biotechnological potential.</title>
        <authorList>
            <person name="Paixao C.T.M."/>
            <person name="Gomes M.B."/>
            <person name="Oliveira V.M."/>
        </authorList>
    </citation>
    <scope>NUCLEOTIDE SEQUENCE [LARGE SCALE GENOMIC DNA]</scope>
    <source>
        <strain evidence="12 13">LIT2</strain>
    </source>
</reference>
<dbReference type="InterPro" id="IPR036046">
    <property type="entry name" value="Acylphosphatase-like_dom_sf"/>
</dbReference>